<evidence type="ECO:0000313" key="4">
    <source>
        <dbReference type="Proteomes" id="UP000245783"/>
    </source>
</evidence>
<feature type="chain" id="PRO_5016323584" description="Secreted protein" evidence="2">
    <location>
        <begin position="19"/>
        <end position="171"/>
    </location>
</feature>
<proteinExistence type="predicted"/>
<reference evidence="3 4" key="1">
    <citation type="journal article" date="2018" name="Mol. Biol. Evol.">
        <title>Broad Genomic Sampling Reveals a Smut Pathogenic Ancestry of the Fungal Clade Ustilaginomycotina.</title>
        <authorList>
            <person name="Kijpornyongpan T."/>
            <person name="Mondo S.J."/>
            <person name="Barry K."/>
            <person name="Sandor L."/>
            <person name="Lee J."/>
            <person name="Lipzen A."/>
            <person name="Pangilinan J."/>
            <person name="LaButti K."/>
            <person name="Hainaut M."/>
            <person name="Henrissat B."/>
            <person name="Grigoriev I.V."/>
            <person name="Spatafora J.W."/>
            <person name="Aime M.C."/>
        </authorList>
    </citation>
    <scope>NUCLEOTIDE SEQUENCE [LARGE SCALE GENOMIC DNA]</scope>
    <source>
        <strain evidence="3 4">MCA 4658</strain>
    </source>
</reference>
<sequence>MRASISIAYCFSIGSAFALPLISSPTIDGNPGLDRHAFGTRWDEPLTNYARPGGTPSLTNSLLLPQTAKIAGLSGGSRAGQMEKKRLQKYADSLGQPESRLKNPEHHGHQGHAQQKEHHGNGENHQKAEKASKEATSNSRVEFGGAGRWGLGPFSHKQGAYFDEPRIVHGK</sequence>
<organism evidence="3 4">
    <name type="scientific">Ceraceosorus guamensis</name>
    <dbReference type="NCBI Taxonomy" id="1522189"/>
    <lineage>
        <taxon>Eukaryota</taxon>
        <taxon>Fungi</taxon>
        <taxon>Dikarya</taxon>
        <taxon>Basidiomycota</taxon>
        <taxon>Ustilaginomycotina</taxon>
        <taxon>Exobasidiomycetes</taxon>
        <taxon>Ceraceosorales</taxon>
        <taxon>Ceraceosoraceae</taxon>
        <taxon>Ceraceosorus</taxon>
    </lineage>
</organism>
<protein>
    <recommendedName>
        <fullName evidence="5">Secreted protein</fullName>
    </recommendedName>
</protein>
<dbReference type="Proteomes" id="UP000245783">
    <property type="component" value="Unassembled WGS sequence"/>
</dbReference>
<dbReference type="OrthoDB" id="10500493at2759"/>
<dbReference type="InParanoid" id="A0A316W923"/>
<gene>
    <name evidence="3" type="ORF">IE81DRAFT_4894</name>
</gene>
<evidence type="ECO:0000313" key="3">
    <source>
        <dbReference type="EMBL" id="PWN46332.1"/>
    </source>
</evidence>
<evidence type="ECO:0008006" key="5">
    <source>
        <dbReference type="Google" id="ProtNLM"/>
    </source>
</evidence>
<evidence type="ECO:0000256" key="1">
    <source>
        <dbReference type="SAM" id="MobiDB-lite"/>
    </source>
</evidence>
<dbReference type="AlphaFoldDB" id="A0A316W923"/>
<feature type="region of interest" description="Disordered" evidence="1">
    <location>
        <begin position="73"/>
        <end position="171"/>
    </location>
</feature>
<feature type="signal peptide" evidence="2">
    <location>
        <begin position="1"/>
        <end position="18"/>
    </location>
</feature>
<name>A0A316W923_9BASI</name>
<keyword evidence="4" id="KW-1185">Reference proteome</keyword>
<evidence type="ECO:0000256" key="2">
    <source>
        <dbReference type="SAM" id="SignalP"/>
    </source>
</evidence>
<dbReference type="EMBL" id="KZ819351">
    <property type="protein sequence ID" value="PWN46332.1"/>
    <property type="molecule type" value="Genomic_DNA"/>
</dbReference>
<dbReference type="GeneID" id="37039256"/>
<dbReference type="RefSeq" id="XP_025373492.1">
    <property type="nucleotide sequence ID" value="XM_025517386.1"/>
</dbReference>
<feature type="compositionally biased region" description="Basic and acidic residues" evidence="1">
    <location>
        <begin position="99"/>
        <end position="133"/>
    </location>
</feature>
<keyword evidence="2" id="KW-0732">Signal</keyword>
<accession>A0A316W923</accession>